<reference evidence="3" key="1">
    <citation type="submission" date="2019-10" db="EMBL/GenBank/DDBJ databases">
        <authorList>
            <person name="Zhang R."/>
            <person name="Pan Y."/>
            <person name="Wang J."/>
            <person name="Ma R."/>
            <person name="Yu S."/>
        </authorList>
    </citation>
    <scope>NUCLEOTIDE SEQUENCE</scope>
    <source>
        <strain evidence="3">LA-IB0</strain>
        <tissue evidence="3">Leaf</tissue>
    </source>
</reference>
<organism evidence="3 4">
    <name type="scientific">Buddleja alternifolia</name>
    <dbReference type="NCBI Taxonomy" id="168488"/>
    <lineage>
        <taxon>Eukaryota</taxon>
        <taxon>Viridiplantae</taxon>
        <taxon>Streptophyta</taxon>
        <taxon>Embryophyta</taxon>
        <taxon>Tracheophyta</taxon>
        <taxon>Spermatophyta</taxon>
        <taxon>Magnoliopsida</taxon>
        <taxon>eudicotyledons</taxon>
        <taxon>Gunneridae</taxon>
        <taxon>Pentapetalae</taxon>
        <taxon>asterids</taxon>
        <taxon>lamiids</taxon>
        <taxon>Lamiales</taxon>
        <taxon>Scrophulariaceae</taxon>
        <taxon>Buddlejeae</taxon>
        <taxon>Buddleja</taxon>
    </lineage>
</organism>
<dbReference type="InterPro" id="IPR029055">
    <property type="entry name" value="Ntn_hydrolases_N"/>
</dbReference>
<protein>
    <recommendedName>
        <fullName evidence="2">Ubiquitin-like domain-containing protein</fullName>
    </recommendedName>
</protein>
<dbReference type="GO" id="GO:0006511">
    <property type="term" value="P:ubiquitin-dependent protein catabolic process"/>
    <property type="evidence" value="ECO:0007669"/>
    <property type="project" value="InterPro"/>
</dbReference>
<dbReference type="SUPFAM" id="SSF54236">
    <property type="entry name" value="Ubiquitin-like"/>
    <property type="match status" value="1"/>
</dbReference>
<accession>A0AAV6WY70</accession>
<feature type="domain" description="Ubiquitin-like" evidence="2">
    <location>
        <begin position="146"/>
        <end position="203"/>
    </location>
</feature>
<dbReference type="Pfam" id="PF11976">
    <property type="entry name" value="Rad60-SLD"/>
    <property type="match status" value="1"/>
</dbReference>
<name>A0AAV6WY70_9LAMI</name>
<comment type="caution">
    <text evidence="3">The sequence shown here is derived from an EMBL/GenBank/DDBJ whole genome shotgun (WGS) entry which is preliminary data.</text>
</comment>
<dbReference type="InterPro" id="IPR022617">
    <property type="entry name" value="Rad60/SUMO-like_dom"/>
</dbReference>
<dbReference type="InterPro" id="IPR000426">
    <property type="entry name" value="Proteasome_asu_N"/>
</dbReference>
<proteinExistence type="predicted"/>
<sequence>MADHAGDQEKKESATESLIEKITEKFHGGDSSSSDSDDGKDIKSAARVTKSKMFLTRTEYDRGVNTFSPEGRLFQVKYAIEAIKLGSTAIGIKTKEGGVLAVEKRITSPLLLRPFGMSLLIAGHDENGPSLLQSVQFASFDLNACIYLLIQTKDGNEVFFRIKKSTQLKKLMNAYCDRQSLDFNSIALLFDGRRLRAEQTPDEATSRDDFHVLGVRYLFLGFCCVV</sequence>
<dbReference type="SMART" id="SM00948">
    <property type="entry name" value="Proteasome_A_N"/>
    <property type="match status" value="1"/>
</dbReference>
<evidence type="ECO:0000256" key="1">
    <source>
        <dbReference type="SAM" id="MobiDB-lite"/>
    </source>
</evidence>
<dbReference type="SUPFAM" id="SSF56235">
    <property type="entry name" value="N-terminal nucleophile aminohydrolases (Ntn hydrolases)"/>
    <property type="match status" value="1"/>
</dbReference>
<dbReference type="InterPro" id="IPR029071">
    <property type="entry name" value="Ubiquitin-like_domsf"/>
</dbReference>
<feature type="region of interest" description="Disordered" evidence="1">
    <location>
        <begin position="1"/>
        <end position="42"/>
    </location>
</feature>
<gene>
    <name evidence="3" type="ORF">BUALT_Bualt12G0104600</name>
</gene>
<dbReference type="Gene3D" id="3.60.20.10">
    <property type="entry name" value="Glutamine Phosphoribosylpyrophosphate, subunit 1, domain 1"/>
    <property type="match status" value="1"/>
</dbReference>
<dbReference type="Gene3D" id="3.10.20.90">
    <property type="entry name" value="Phosphatidylinositol 3-kinase Catalytic Subunit, Chain A, domain 1"/>
    <property type="match status" value="1"/>
</dbReference>
<dbReference type="PROSITE" id="PS50053">
    <property type="entry name" value="UBIQUITIN_2"/>
    <property type="match status" value="1"/>
</dbReference>
<dbReference type="InterPro" id="IPR000626">
    <property type="entry name" value="Ubiquitin-like_dom"/>
</dbReference>
<feature type="compositionally biased region" description="Basic and acidic residues" evidence="1">
    <location>
        <begin position="1"/>
        <end position="28"/>
    </location>
</feature>
<dbReference type="PANTHER" id="PTHR10562">
    <property type="entry name" value="SMALL UBIQUITIN-RELATED MODIFIER"/>
    <property type="match status" value="1"/>
</dbReference>
<dbReference type="AlphaFoldDB" id="A0AAV6WY70"/>
<evidence type="ECO:0000313" key="3">
    <source>
        <dbReference type="EMBL" id="KAG8372799.1"/>
    </source>
</evidence>
<evidence type="ECO:0000313" key="4">
    <source>
        <dbReference type="Proteomes" id="UP000826271"/>
    </source>
</evidence>
<evidence type="ECO:0000259" key="2">
    <source>
        <dbReference type="PROSITE" id="PS50053"/>
    </source>
</evidence>
<dbReference type="EMBL" id="WHWC01000012">
    <property type="protein sequence ID" value="KAG8372799.1"/>
    <property type="molecule type" value="Genomic_DNA"/>
</dbReference>
<dbReference type="SMART" id="SM00213">
    <property type="entry name" value="UBQ"/>
    <property type="match status" value="1"/>
</dbReference>
<dbReference type="Proteomes" id="UP000826271">
    <property type="component" value="Unassembled WGS sequence"/>
</dbReference>
<dbReference type="GO" id="GO:0019773">
    <property type="term" value="C:proteasome core complex, alpha-subunit complex"/>
    <property type="evidence" value="ECO:0007669"/>
    <property type="project" value="InterPro"/>
</dbReference>
<dbReference type="Pfam" id="PF10584">
    <property type="entry name" value="Proteasome_A_N"/>
    <property type="match status" value="1"/>
</dbReference>
<keyword evidence="4" id="KW-1185">Reference proteome</keyword>